<proteinExistence type="predicted"/>
<dbReference type="PANTHER" id="PTHR45726:SF3">
    <property type="entry name" value="LEUKOTRIENE A-4 HYDROLASE"/>
    <property type="match status" value="1"/>
</dbReference>
<dbReference type="InterPro" id="IPR042097">
    <property type="entry name" value="Aminopeptidase_N-like_N_sf"/>
</dbReference>
<evidence type="ECO:0000256" key="2">
    <source>
        <dbReference type="SAM" id="SignalP"/>
    </source>
</evidence>
<dbReference type="Gene3D" id="1.10.390.10">
    <property type="entry name" value="Neutral Protease Domain 2"/>
    <property type="match status" value="1"/>
</dbReference>
<keyword evidence="4" id="KW-0031">Aminopeptidase</keyword>
<dbReference type="InterPro" id="IPR034015">
    <property type="entry name" value="M1_LTA4H"/>
</dbReference>
<sequence length="852" mass="94023">MRIIAVIWLAVGVLTAACAAAEKAADKPAEALYLQLGQVGLDPGRVYQVRDASLNRSAVQITLEDGTIAFTEDVMGRITGAFFEGEGEVLLTPPNDVERRSMSLFTGMAILEERFTTAYFRFNDDVAAELKPDLRATENQQEFLERWGAAARNLAQVDAMRLLVSFSRMLPVKDDAASAEEQSLAQARSTGDRFLHGRLQGTKHGVFDLYFDSLAGEQVEAGQARAAENGVRYYDVWTSFTPIAGGTAPADTQETTRLESERPRGDPVSIRRFTIRTEVQPPRQIRAQARLQLEVMDAGARALVFELSRFLQVENVTCDGQPVEFIHNPAVEGTQLARQGNDLVAVILPRPARAGQKIDLEFIYAGEVLAEAGKGLLYVGERGTWYPNRGLVMADFDLEFDYPQDWTLVATGRPVLSSADETSKANGVETSRWMSERPIPVAGFNLGKYKVAKTQAGNVTVETYATEAVERNFPNPPVQTIEPNPADLSSHPPDTSYVPEVIVPSRPSPARNEVTVGEAAASAIRYYADRFGPYPYSRLALTQMPGNDSQGWPGLVFLSSYAFLNEQEREQLHFEPYRILLQQSIPAHETAHQWWGDLIGWKSYRDQWLSEGLANYCALMMLQEKNPAGFRQVMERYRRDLVQTNKDGLAPKDAGPVTLGGRLLSSRFPGGYEAISYGRATWLFHMLRTMLKDAATQPGGPKGARAGVDEPFVQALRRLRQEYEGKCISTRELLAMFAEDLPPSLRYEGKDSLDWFLDGWVNGTSLPKLELKAVKLTPKGAGTQVSGTILQKDAPEDLVTSVPVYAVITGKQPVLLGRVFADGEESSFHLAAPAGAHKIMLDPNETILTAPK</sequence>
<feature type="domain" description="Peptidase M1 membrane alanine aminopeptidase" evidence="3">
    <location>
        <begin position="519"/>
        <end position="697"/>
    </location>
</feature>
<keyword evidence="2" id="KW-0732">Signal</keyword>
<gene>
    <name evidence="4" type="ORF">SBA1_140032</name>
</gene>
<evidence type="ECO:0000313" key="4">
    <source>
        <dbReference type="EMBL" id="SPF35142.1"/>
    </source>
</evidence>
<accession>A0A2U3K649</accession>
<dbReference type="Proteomes" id="UP000238701">
    <property type="component" value="Unassembled WGS sequence"/>
</dbReference>
<dbReference type="InterPro" id="IPR027268">
    <property type="entry name" value="Peptidase_M4/M1_CTD_sf"/>
</dbReference>
<dbReference type="PROSITE" id="PS51257">
    <property type="entry name" value="PROKAR_LIPOPROTEIN"/>
    <property type="match status" value="1"/>
</dbReference>
<keyword evidence="4" id="KW-0378">Hydrolase</keyword>
<dbReference type="PANTHER" id="PTHR45726">
    <property type="entry name" value="LEUKOTRIENE A-4 HYDROLASE"/>
    <property type="match status" value="1"/>
</dbReference>
<dbReference type="OrthoDB" id="100605at2"/>
<feature type="signal peptide" evidence="2">
    <location>
        <begin position="1"/>
        <end position="19"/>
    </location>
</feature>
<evidence type="ECO:0000259" key="3">
    <source>
        <dbReference type="Pfam" id="PF01433"/>
    </source>
</evidence>
<dbReference type="InterPro" id="IPR014782">
    <property type="entry name" value="Peptidase_M1_dom"/>
</dbReference>
<organism evidence="4 5">
    <name type="scientific">Candidatus Sulfotelmatobacter kueseliae</name>
    <dbReference type="NCBI Taxonomy" id="2042962"/>
    <lineage>
        <taxon>Bacteria</taxon>
        <taxon>Pseudomonadati</taxon>
        <taxon>Acidobacteriota</taxon>
        <taxon>Terriglobia</taxon>
        <taxon>Terriglobales</taxon>
        <taxon>Candidatus Korobacteraceae</taxon>
        <taxon>Candidatus Sulfotelmatobacter</taxon>
    </lineage>
</organism>
<feature type="region of interest" description="Disordered" evidence="1">
    <location>
        <begin position="473"/>
        <end position="493"/>
    </location>
</feature>
<protein>
    <submittedName>
        <fullName evidence="4">Peptidase M1, membrane alanine aminopeptidase</fullName>
    </submittedName>
</protein>
<keyword evidence="4" id="KW-0645">Protease</keyword>
<evidence type="ECO:0000313" key="5">
    <source>
        <dbReference type="Proteomes" id="UP000238701"/>
    </source>
</evidence>
<name>A0A2U3K649_9BACT</name>
<dbReference type="Pfam" id="PF01433">
    <property type="entry name" value="Peptidase_M1"/>
    <property type="match status" value="1"/>
</dbReference>
<dbReference type="SUPFAM" id="SSF63737">
    <property type="entry name" value="Leukotriene A4 hydrolase N-terminal domain"/>
    <property type="match status" value="1"/>
</dbReference>
<dbReference type="AlphaFoldDB" id="A0A2U3K649"/>
<dbReference type="GO" id="GO:0008237">
    <property type="term" value="F:metallopeptidase activity"/>
    <property type="evidence" value="ECO:0007669"/>
    <property type="project" value="InterPro"/>
</dbReference>
<evidence type="ECO:0000256" key="1">
    <source>
        <dbReference type="SAM" id="MobiDB-lite"/>
    </source>
</evidence>
<dbReference type="EMBL" id="OMOD01000046">
    <property type="protein sequence ID" value="SPF35142.1"/>
    <property type="molecule type" value="Genomic_DNA"/>
</dbReference>
<reference evidence="5" key="1">
    <citation type="submission" date="2018-02" db="EMBL/GenBank/DDBJ databases">
        <authorList>
            <person name="Hausmann B."/>
        </authorList>
    </citation>
    <scope>NUCLEOTIDE SEQUENCE [LARGE SCALE GENOMIC DNA]</scope>
    <source>
        <strain evidence="5">Peat soil MAG SbA1</strain>
    </source>
</reference>
<dbReference type="SUPFAM" id="SSF55486">
    <property type="entry name" value="Metalloproteases ('zincins'), catalytic domain"/>
    <property type="match status" value="1"/>
</dbReference>
<feature type="chain" id="PRO_5015577061" evidence="2">
    <location>
        <begin position="20"/>
        <end position="852"/>
    </location>
</feature>
<dbReference type="GO" id="GO:0008270">
    <property type="term" value="F:zinc ion binding"/>
    <property type="evidence" value="ECO:0007669"/>
    <property type="project" value="InterPro"/>
</dbReference>
<dbReference type="GO" id="GO:0004177">
    <property type="term" value="F:aminopeptidase activity"/>
    <property type="evidence" value="ECO:0007669"/>
    <property type="project" value="UniProtKB-KW"/>
</dbReference>